<dbReference type="PIRSF" id="PIRSF038992">
    <property type="entry name" value="Aldolase_Ia"/>
    <property type="match status" value="1"/>
</dbReference>
<proteinExistence type="predicted"/>
<dbReference type="AlphaFoldDB" id="A0A644SVV9"/>
<keyword evidence="1" id="KW-0808">Transferase</keyword>
<dbReference type="GO" id="GO:0004332">
    <property type="term" value="F:fructose-bisphosphate aldolase activity"/>
    <property type="evidence" value="ECO:0007669"/>
    <property type="project" value="InterPro"/>
</dbReference>
<dbReference type="InterPro" id="IPR050456">
    <property type="entry name" value="DeoC/FbaB_aldolase"/>
</dbReference>
<dbReference type="InterPro" id="IPR041720">
    <property type="entry name" value="FbaB-like"/>
</dbReference>
<dbReference type="InterPro" id="IPR013785">
    <property type="entry name" value="Aldolase_TIM"/>
</dbReference>
<gene>
    <name evidence="1" type="primary">lsrF_1</name>
    <name evidence="1" type="ORF">SDC9_04396</name>
</gene>
<dbReference type="PANTHER" id="PTHR47916">
    <property type="entry name" value="FRUCTOSE-BISPHOSPHATE ALDOLASE CLASS 1"/>
    <property type="match status" value="1"/>
</dbReference>
<dbReference type="Pfam" id="PF01791">
    <property type="entry name" value="DeoC"/>
    <property type="match status" value="1"/>
</dbReference>
<dbReference type="EMBL" id="VSSQ01000008">
    <property type="protein sequence ID" value="MPL58850.1"/>
    <property type="molecule type" value="Genomic_DNA"/>
</dbReference>
<dbReference type="EC" id="2.3.1.245" evidence="1"/>
<protein>
    <submittedName>
        <fullName evidence="1">3-hydroxy-5-phosphonooxypentane-2,4-dione thiolase</fullName>
        <ecNumber evidence="1">2.3.1.245</ecNumber>
    </submittedName>
</protein>
<evidence type="ECO:0000313" key="1">
    <source>
        <dbReference type="EMBL" id="MPL58850.1"/>
    </source>
</evidence>
<dbReference type="GO" id="GO:0016746">
    <property type="term" value="F:acyltransferase activity"/>
    <property type="evidence" value="ECO:0007669"/>
    <property type="project" value="UniProtKB-KW"/>
</dbReference>
<dbReference type="SMART" id="SM01133">
    <property type="entry name" value="DeoC"/>
    <property type="match status" value="1"/>
</dbReference>
<dbReference type="Gene3D" id="3.20.20.70">
    <property type="entry name" value="Aldolase class I"/>
    <property type="match status" value="1"/>
</dbReference>
<reference evidence="1" key="1">
    <citation type="submission" date="2019-08" db="EMBL/GenBank/DDBJ databases">
        <authorList>
            <person name="Kucharzyk K."/>
            <person name="Murdoch R.W."/>
            <person name="Higgins S."/>
            <person name="Loffler F."/>
        </authorList>
    </citation>
    <scope>NUCLEOTIDE SEQUENCE</scope>
</reference>
<name>A0A644SVV9_9ZZZZ</name>
<organism evidence="1">
    <name type="scientific">bioreactor metagenome</name>
    <dbReference type="NCBI Taxonomy" id="1076179"/>
    <lineage>
        <taxon>unclassified sequences</taxon>
        <taxon>metagenomes</taxon>
        <taxon>ecological metagenomes</taxon>
    </lineage>
</organism>
<dbReference type="SUPFAM" id="SSF51569">
    <property type="entry name" value="Aldolase"/>
    <property type="match status" value="1"/>
</dbReference>
<sequence length="242" mass="25504">MTNGLRRGVSRLFDDRGRLFLLALDHAQMGVMPGLERSGELMDSLADSGLSGYILNVGMAGRMAEPKFSRKKLVLRSSSGGSQLGTEYAAAHSNHVSPETVLALGADAVLMMAVLGGADYRSLQAVGEDIDAFHQLSIPVIVEILSADFSKTNSFDVQYHGARIAAEMGADVVKAFYVDGFDKVTSCCPVPVILAGGPKDRDILDVARQALAEGARGFAFGRNIFQAKDPAATVAGLASLLG</sequence>
<dbReference type="PANTHER" id="PTHR47916:SF1">
    <property type="entry name" value="3-HYDROXY-5-PHOSPHONOOXYPENTANE-2,4-DIONE THIOLASE"/>
    <property type="match status" value="1"/>
</dbReference>
<accession>A0A644SVV9</accession>
<dbReference type="InterPro" id="IPR002915">
    <property type="entry name" value="DeoC/FbaB/LacD_aldolase"/>
</dbReference>
<comment type="caution">
    <text evidence="1">The sequence shown here is derived from an EMBL/GenBank/DDBJ whole genome shotgun (WGS) entry which is preliminary data.</text>
</comment>
<keyword evidence="1" id="KW-0012">Acyltransferase</keyword>